<dbReference type="Gene3D" id="3.40.50.2000">
    <property type="entry name" value="Glycogen Phosphorylase B"/>
    <property type="match status" value="2"/>
</dbReference>
<protein>
    <submittedName>
        <fullName evidence="2">Glycosyltransferase</fullName>
        <ecNumber evidence="2">2.4.-.-</ecNumber>
    </submittedName>
</protein>
<dbReference type="GO" id="GO:0016757">
    <property type="term" value="F:glycosyltransferase activity"/>
    <property type="evidence" value="ECO:0007669"/>
    <property type="project" value="UniProtKB-KW"/>
</dbReference>
<dbReference type="EMBL" id="CP077095">
    <property type="protein sequence ID" value="QXI39798.1"/>
    <property type="molecule type" value="Genomic_DNA"/>
</dbReference>
<dbReference type="PANTHER" id="PTHR12526">
    <property type="entry name" value="GLYCOSYLTRANSFERASE"/>
    <property type="match status" value="1"/>
</dbReference>
<dbReference type="Proteomes" id="UP000633418">
    <property type="component" value="Chromosome"/>
</dbReference>
<evidence type="ECO:0000259" key="1">
    <source>
        <dbReference type="Pfam" id="PF00534"/>
    </source>
</evidence>
<reference evidence="2 3" key="1">
    <citation type="journal article" date="2020" name="Microorganisms">
        <title>Reliable Identification of Environmental Pseudomonas Isolates Using the rpoD Gene.</title>
        <authorList>
            <consortium name="The Broad Institute Genome Sequencing Platform"/>
            <person name="Girard L."/>
            <person name="Lood C."/>
            <person name="Rokni-Zadeh H."/>
            <person name="van Noort V."/>
            <person name="Lavigne R."/>
            <person name="De Mot R."/>
        </authorList>
    </citation>
    <scope>NUCLEOTIDE SEQUENCE [LARGE SCALE GENOMIC DNA]</scope>
    <source>
        <strain evidence="2 3">RW9S1A</strain>
    </source>
</reference>
<dbReference type="GO" id="GO:1901135">
    <property type="term" value="P:carbohydrate derivative metabolic process"/>
    <property type="evidence" value="ECO:0007669"/>
    <property type="project" value="UniProtKB-ARBA"/>
</dbReference>
<keyword evidence="3" id="KW-1185">Reference proteome</keyword>
<accession>A0A9E6PZJ9</accession>
<dbReference type="EC" id="2.4.-.-" evidence="2"/>
<organism evidence="2 3">
    <name type="scientific">Pseudomonas xantholysinigenes</name>
    <dbReference type="NCBI Taxonomy" id="2745490"/>
    <lineage>
        <taxon>Bacteria</taxon>
        <taxon>Pseudomonadati</taxon>
        <taxon>Pseudomonadota</taxon>
        <taxon>Gammaproteobacteria</taxon>
        <taxon>Pseudomonadales</taxon>
        <taxon>Pseudomonadaceae</taxon>
        <taxon>Pseudomonas</taxon>
    </lineage>
</organism>
<name>A0A9E6PZJ9_9PSED</name>
<evidence type="ECO:0000313" key="2">
    <source>
        <dbReference type="EMBL" id="QXI39798.1"/>
    </source>
</evidence>
<evidence type="ECO:0000313" key="3">
    <source>
        <dbReference type="Proteomes" id="UP000633418"/>
    </source>
</evidence>
<feature type="domain" description="Glycosyl transferase family 1" evidence="1">
    <location>
        <begin position="195"/>
        <end position="298"/>
    </location>
</feature>
<reference evidence="2 3" key="2">
    <citation type="journal article" date="2021" name="Microorganisms">
        <title>The Ever-Expanding Pseudomonas Genus: Description of 43 New Species and Partition of the Pseudomonas putida Group.</title>
        <authorList>
            <person name="Girard L."/>
            <person name="Lood C."/>
            <person name="Hofte M."/>
            <person name="Vandamme P."/>
            <person name="Rokni-Zadeh H."/>
            <person name="van Noort V."/>
            <person name="Lavigne R."/>
            <person name="De Mot R."/>
        </authorList>
    </citation>
    <scope>NUCLEOTIDE SEQUENCE [LARGE SCALE GENOMIC DNA]</scope>
    <source>
        <strain evidence="2 3">RW9S1A</strain>
    </source>
</reference>
<keyword evidence="2" id="KW-0808">Transferase</keyword>
<keyword evidence="2" id="KW-0328">Glycosyltransferase</keyword>
<dbReference type="Pfam" id="PF00534">
    <property type="entry name" value="Glycos_transf_1"/>
    <property type="match status" value="1"/>
</dbReference>
<dbReference type="InterPro" id="IPR001296">
    <property type="entry name" value="Glyco_trans_1"/>
</dbReference>
<gene>
    <name evidence="2" type="ORF">HU772_006845</name>
</gene>
<sequence>MLFLANVLELNGGTTFLVRVAREYAARGRRVAVLVMFEIIDPKLEAQLAQYADIYRLARFSRGAPAFMFRNQLGTFMPLDHAAINQVVARHGGHVHAMGVFGILLLKRLVSAGVMLNSISFGIYHQNEIMYRQVPAYFSRKAQALFAALPPRSVVFFNEYTQRSHARFFQRDYQASAVLPIGVDLPKWQGQSVGQSDSLRIVSIGNLHPFKAYNAHIIRALGALRAARPGLTYEIYGSGVNEAALKALAQAQGVAEHVKFKGVIAYGDIPQVLSGSFAFVGSGTSIIEAAALGIPSLVGIESIEQPLTYGFLSDVIGYSYNEMGADQPLVAIQDKLLSLNAPEVWQRTADACRAKAETFSVVRTVSGLEQVASESDALVDFRACRYSNVLGLGSLLGWAVRERLGGSSAFSERREQGSLAEVAQKR</sequence>
<proteinExistence type="predicted"/>
<dbReference type="SUPFAM" id="SSF53756">
    <property type="entry name" value="UDP-Glycosyltransferase/glycogen phosphorylase"/>
    <property type="match status" value="1"/>
</dbReference>
<dbReference type="RefSeq" id="WP_186655941.1">
    <property type="nucleotide sequence ID" value="NZ_CP077095.1"/>
</dbReference>
<dbReference type="KEGG" id="pxn:HU772_006845"/>
<dbReference type="AlphaFoldDB" id="A0A9E6PZJ9"/>